<accession>A0ABV6QF71</accession>
<feature type="region of interest" description="Disordered" evidence="1">
    <location>
        <begin position="1"/>
        <end position="27"/>
    </location>
</feature>
<feature type="transmembrane region" description="Helical" evidence="2">
    <location>
        <begin position="178"/>
        <end position="201"/>
    </location>
</feature>
<protein>
    <recommendedName>
        <fullName evidence="5">Permease</fullName>
    </recommendedName>
</protein>
<proteinExistence type="predicted"/>
<dbReference type="EMBL" id="JBHLTC010000005">
    <property type="protein sequence ID" value="MFC0623289.1"/>
    <property type="molecule type" value="Genomic_DNA"/>
</dbReference>
<keyword evidence="4" id="KW-1185">Reference proteome</keyword>
<feature type="transmembrane region" description="Helical" evidence="2">
    <location>
        <begin position="52"/>
        <end position="76"/>
    </location>
</feature>
<evidence type="ECO:0000313" key="3">
    <source>
        <dbReference type="EMBL" id="MFC0623289.1"/>
    </source>
</evidence>
<dbReference type="SUPFAM" id="SSF103473">
    <property type="entry name" value="MFS general substrate transporter"/>
    <property type="match status" value="1"/>
</dbReference>
<sequence>MITMAVNDDPRETNTQSAPSAPGHNGRSALAEVTVKDATTPRRLDPVRWSSVWAGLLIALCVFILLELLFFAAGWLSLERGDGSSSAGWITGLIGLVAFFIGGLAAGASSLWWGAREGMLHGLLVWALGLVGILMLSLFGGGALFGAASSVFADLATFAQADLPDVEAGEVLRSARDAAAWATTTLLLYLLAAVAGGAIGVKVGSRRSTRHRS</sequence>
<organism evidence="3 4">
    <name type="scientific">Kribbella deserti</name>
    <dbReference type="NCBI Taxonomy" id="1926257"/>
    <lineage>
        <taxon>Bacteria</taxon>
        <taxon>Bacillati</taxon>
        <taxon>Actinomycetota</taxon>
        <taxon>Actinomycetes</taxon>
        <taxon>Propionibacteriales</taxon>
        <taxon>Kribbellaceae</taxon>
        <taxon>Kribbella</taxon>
    </lineage>
</organism>
<keyword evidence="2" id="KW-0472">Membrane</keyword>
<feature type="transmembrane region" description="Helical" evidence="2">
    <location>
        <begin position="88"/>
        <end position="111"/>
    </location>
</feature>
<keyword evidence="2" id="KW-0812">Transmembrane</keyword>
<feature type="transmembrane region" description="Helical" evidence="2">
    <location>
        <begin position="123"/>
        <end position="148"/>
    </location>
</feature>
<reference evidence="3 4" key="1">
    <citation type="submission" date="2024-09" db="EMBL/GenBank/DDBJ databases">
        <authorList>
            <person name="Sun Q."/>
            <person name="Mori K."/>
        </authorList>
    </citation>
    <scope>NUCLEOTIDE SEQUENCE [LARGE SCALE GENOMIC DNA]</scope>
    <source>
        <strain evidence="3 4">CGMCC 1.15906</strain>
    </source>
</reference>
<gene>
    <name evidence="3" type="ORF">ACFFGN_04400</name>
</gene>
<dbReference type="RefSeq" id="WP_380043989.1">
    <property type="nucleotide sequence ID" value="NZ_JBHLTC010000005.1"/>
</dbReference>
<keyword evidence="2" id="KW-1133">Transmembrane helix</keyword>
<comment type="caution">
    <text evidence="3">The sequence shown here is derived from an EMBL/GenBank/DDBJ whole genome shotgun (WGS) entry which is preliminary data.</text>
</comment>
<dbReference type="Proteomes" id="UP001589890">
    <property type="component" value="Unassembled WGS sequence"/>
</dbReference>
<evidence type="ECO:0000256" key="2">
    <source>
        <dbReference type="SAM" id="Phobius"/>
    </source>
</evidence>
<evidence type="ECO:0000313" key="4">
    <source>
        <dbReference type="Proteomes" id="UP001589890"/>
    </source>
</evidence>
<evidence type="ECO:0000256" key="1">
    <source>
        <dbReference type="SAM" id="MobiDB-lite"/>
    </source>
</evidence>
<dbReference type="InterPro" id="IPR036259">
    <property type="entry name" value="MFS_trans_sf"/>
</dbReference>
<evidence type="ECO:0008006" key="5">
    <source>
        <dbReference type="Google" id="ProtNLM"/>
    </source>
</evidence>
<name>A0ABV6QF71_9ACTN</name>